<evidence type="ECO:0000256" key="1">
    <source>
        <dbReference type="SAM" id="SignalP"/>
    </source>
</evidence>
<accession>A0AA36CZY9</accession>
<dbReference type="Pfam" id="PF17517">
    <property type="entry name" value="IgGFc_binding"/>
    <property type="match status" value="1"/>
</dbReference>
<evidence type="ECO:0000313" key="3">
    <source>
        <dbReference type="EMBL" id="CAJ0578460.1"/>
    </source>
</evidence>
<feature type="signal peptide" evidence="1">
    <location>
        <begin position="1"/>
        <end position="18"/>
    </location>
</feature>
<reference evidence="3" key="1">
    <citation type="submission" date="2023-06" db="EMBL/GenBank/DDBJ databases">
        <authorList>
            <person name="Delattre M."/>
        </authorList>
    </citation>
    <scope>NUCLEOTIDE SEQUENCE</scope>
    <source>
        <strain evidence="3">AF72</strain>
    </source>
</reference>
<evidence type="ECO:0000313" key="4">
    <source>
        <dbReference type="Proteomes" id="UP001177023"/>
    </source>
</evidence>
<feature type="non-terminal residue" evidence="3">
    <location>
        <position position="601"/>
    </location>
</feature>
<organism evidence="3 4">
    <name type="scientific">Mesorhabditis spiculigera</name>
    <dbReference type="NCBI Taxonomy" id="96644"/>
    <lineage>
        <taxon>Eukaryota</taxon>
        <taxon>Metazoa</taxon>
        <taxon>Ecdysozoa</taxon>
        <taxon>Nematoda</taxon>
        <taxon>Chromadorea</taxon>
        <taxon>Rhabditida</taxon>
        <taxon>Rhabditina</taxon>
        <taxon>Rhabditomorpha</taxon>
        <taxon>Rhabditoidea</taxon>
        <taxon>Rhabditidae</taxon>
        <taxon>Mesorhabditinae</taxon>
        <taxon>Mesorhabditis</taxon>
    </lineage>
</organism>
<dbReference type="PANTHER" id="PTHR46534:SF1">
    <property type="entry name" value="IGGFC-BINDING PROTEIN N-TERMINAL DOMAIN-CONTAINING PROTEIN"/>
    <property type="match status" value="1"/>
</dbReference>
<dbReference type="PANTHER" id="PTHR46534">
    <property type="entry name" value="IGGFC_BINDING DOMAIN-CONTAINING PROTEIN"/>
    <property type="match status" value="1"/>
</dbReference>
<gene>
    <name evidence="3" type="ORF">MSPICULIGERA_LOCUS16715</name>
</gene>
<keyword evidence="4" id="KW-1185">Reference proteome</keyword>
<proteinExistence type="predicted"/>
<feature type="domain" description="IgGFc-binding protein N-terminal" evidence="2">
    <location>
        <begin position="298"/>
        <end position="580"/>
    </location>
</feature>
<keyword evidence="1" id="KW-0732">Signal</keyword>
<protein>
    <recommendedName>
        <fullName evidence="2">IgGFc-binding protein N-terminal domain-containing protein</fullName>
    </recommendedName>
</protein>
<dbReference type="Proteomes" id="UP001177023">
    <property type="component" value="Unassembled WGS sequence"/>
</dbReference>
<evidence type="ECO:0000259" key="2">
    <source>
        <dbReference type="Pfam" id="PF17517"/>
    </source>
</evidence>
<dbReference type="AlphaFoldDB" id="A0AA36CZY9"/>
<dbReference type="EMBL" id="CATQJA010002654">
    <property type="protein sequence ID" value="CAJ0578460.1"/>
    <property type="molecule type" value="Genomic_DNA"/>
</dbReference>
<feature type="chain" id="PRO_5041262380" description="IgGFc-binding protein N-terminal domain-containing protein" evidence="1">
    <location>
        <begin position="19"/>
        <end position="601"/>
    </location>
</feature>
<sequence>MLPIILLLLALLFPSVESGSVELFPGFYLACGGRTCSQNDPVFNNIGNVRYNEWNNPLYYNNQNSVQYGYGSGYGNTNYNYNRPTYNQNYNQNYRYNQPYQQQQNTYSGRNYYSNTQYYQNSIQQAPQQRTPYYNSGYRASYQQYGLLVATVVDAEFKLLSSHRGKLSRSALSNEEEHASVRNFVSGQNFIFSVINAHLLDNDNSYTENITVVISNGDSVSADITITSPFVALQNNQFTVPPKTIYSYSLPPEIQTNYRNVDVGYVKTSNKSISLVAKNAKVTVVVRNSHSDGLSEDDYVIYPTCTLGSQYHSVGDESLWSGKNATNIFSITALQDNTLVATYPRLTVVNFTINAGEVLTLSSDIYPMSNYRILASAPVAVTSGAVCGFGYYNQNQCNHEAVMLFPLADSGVAFPYTQFKSEDNGELMVFVTDNRTIVSLDGVPWDRFDAIEYGLLRVQGSVFITMDKPGYVIAIGSTRSDFQGSPFLAHIPSLSQYTNQTYLQVQTGLVGRTFASHYIRIQTDVQMTDGISVDGWPINALFYERQGKSASYIADWSINAGTHVIQTTKPGVRFSATVYGFAPFTAYAYTAGMDLPVVGAC</sequence>
<dbReference type="InterPro" id="IPR035234">
    <property type="entry name" value="IgGFc-bd_N"/>
</dbReference>
<name>A0AA36CZY9_9BILA</name>
<comment type="caution">
    <text evidence="3">The sequence shown here is derived from an EMBL/GenBank/DDBJ whole genome shotgun (WGS) entry which is preliminary data.</text>
</comment>